<accession>A0ABR3JM65</accession>
<organism evidence="2 3">
    <name type="scientific">Hohenbuehelia grisea</name>
    <dbReference type="NCBI Taxonomy" id="104357"/>
    <lineage>
        <taxon>Eukaryota</taxon>
        <taxon>Fungi</taxon>
        <taxon>Dikarya</taxon>
        <taxon>Basidiomycota</taxon>
        <taxon>Agaricomycotina</taxon>
        <taxon>Agaricomycetes</taxon>
        <taxon>Agaricomycetidae</taxon>
        <taxon>Agaricales</taxon>
        <taxon>Pleurotineae</taxon>
        <taxon>Pleurotaceae</taxon>
        <taxon>Hohenbuehelia</taxon>
    </lineage>
</organism>
<dbReference type="EMBL" id="JASNQZ010000006">
    <property type="protein sequence ID" value="KAL0956393.1"/>
    <property type="molecule type" value="Genomic_DNA"/>
</dbReference>
<feature type="region of interest" description="Disordered" evidence="1">
    <location>
        <begin position="243"/>
        <end position="328"/>
    </location>
</feature>
<name>A0ABR3JM65_9AGAR</name>
<evidence type="ECO:0000256" key="1">
    <source>
        <dbReference type="SAM" id="MobiDB-lite"/>
    </source>
</evidence>
<feature type="region of interest" description="Disordered" evidence="1">
    <location>
        <begin position="100"/>
        <end position="167"/>
    </location>
</feature>
<evidence type="ECO:0000313" key="2">
    <source>
        <dbReference type="EMBL" id="KAL0956393.1"/>
    </source>
</evidence>
<dbReference type="Proteomes" id="UP001556367">
    <property type="component" value="Unassembled WGS sequence"/>
</dbReference>
<protein>
    <submittedName>
        <fullName evidence="2">Uncharacterized protein</fullName>
    </submittedName>
</protein>
<proteinExistence type="predicted"/>
<gene>
    <name evidence="2" type="ORF">HGRIS_002540</name>
</gene>
<comment type="caution">
    <text evidence="2">The sequence shown here is derived from an EMBL/GenBank/DDBJ whole genome shotgun (WGS) entry which is preliminary data.</text>
</comment>
<keyword evidence="3" id="KW-1185">Reference proteome</keyword>
<reference evidence="3" key="1">
    <citation type="submission" date="2024-06" db="EMBL/GenBank/DDBJ databases">
        <title>Multi-omics analyses provide insights into the biosynthesis of the anticancer antibiotic pleurotin in Hohenbuehelia grisea.</title>
        <authorList>
            <person name="Weaver J.A."/>
            <person name="Alberti F."/>
        </authorList>
    </citation>
    <scope>NUCLEOTIDE SEQUENCE [LARGE SCALE GENOMIC DNA]</scope>
    <source>
        <strain evidence="3">T-177</strain>
    </source>
</reference>
<evidence type="ECO:0000313" key="3">
    <source>
        <dbReference type="Proteomes" id="UP001556367"/>
    </source>
</evidence>
<feature type="compositionally biased region" description="Low complexity" evidence="1">
    <location>
        <begin position="243"/>
        <end position="254"/>
    </location>
</feature>
<sequence length="328" mass="36106">MQLSTAPALFFGLGARILLDLFTRPTPPSVQDFILFGAWQGIALQYAFTYSEAGLLVACGIAGKLLLEFMFAQDITKCLFTFFGAAAGAIGTEMLSGVLDDPKSRTKKHSTSKTDSRDRDRDRDRTSHSKRDGHSRDDGRHRTARHSHSDITSVDSNSELIGIRPSMTPRERDIAALRARASLADTERRRFKEERKWAVSQGNLARASQMKWQVKRYAALMDSFNKQADALVVAGANERISQSIPYSQPGSSSSTPERHSRVRLDGPGPSPLRNGGPPDTRDKPHRRHRSGTSGPNIPVASTSNTADTREKSHHKHRSSASKPVTSTT</sequence>
<feature type="compositionally biased region" description="Polar residues" evidence="1">
    <location>
        <begin position="150"/>
        <end position="159"/>
    </location>
</feature>
<feature type="compositionally biased region" description="Basic and acidic residues" evidence="1">
    <location>
        <begin position="112"/>
        <end position="141"/>
    </location>
</feature>
<feature type="compositionally biased region" description="Polar residues" evidence="1">
    <location>
        <begin position="291"/>
        <end position="306"/>
    </location>
</feature>